<gene>
    <name evidence="1" type="ORF">QE152_g21780</name>
</gene>
<sequence>MERNIVSFPKLLWSYARNRRTSHSIPSIITPNERTAMGGAEISKLFSDHFASIFNRYPDYGNDAVLNGVERQVSSSNLIINCSIDESIIIEKNKKLETSKGAGPDGLTSFFVRSCGEALAVAFNILFNKSISSTVPTTLENISCTHI</sequence>
<name>A0AAW1KNN6_POPJA</name>
<keyword evidence="2" id="KW-1185">Reference proteome</keyword>
<evidence type="ECO:0000313" key="2">
    <source>
        <dbReference type="Proteomes" id="UP001458880"/>
    </source>
</evidence>
<proteinExistence type="predicted"/>
<protein>
    <submittedName>
        <fullName evidence="1">Uncharacterized protein</fullName>
    </submittedName>
</protein>
<reference evidence="1 2" key="1">
    <citation type="journal article" date="2024" name="BMC Genomics">
        <title>De novo assembly and annotation of Popillia japonica's genome with initial clues to its potential as an invasive pest.</title>
        <authorList>
            <person name="Cucini C."/>
            <person name="Boschi S."/>
            <person name="Funari R."/>
            <person name="Cardaioli E."/>
            <person name="Iannotti N."/>
            <person name="Marturano G."/>
            <person name="Paoli F."/>
            <person name="Bruttini M."/>
            <person name="Carapelli A."/>
            <person name="Frati F."/>
            <person name="Nardi F."/>
        </authorList>
    </citation>
    <scope>NUCLEOTIDE SEQUENCE [LARGE SCALE GENOMIC DNA]</scope>
    <source>
        <strain evidence="1">DMR45628</strain>
    </source>
</reference>
<dbReference type="Proteomes" id="UP001458880">
    <property type="component" value="Unassembled WGS sequence"/>
</dbReference>
<evidence type="ECO:0000313" key="1">
    <source>
        <dbReference type="EMBL" id="KAK9720982.1"/>
    </source>
</evidence>
<organism evidence="1 2">
    <name type="scientific">Popillia japonica</name>
    <name type="common">Japanese beetle</name>
    <dbReference type="NCBI Taxonomy" id="7064"/>
    <lineage>
        <taxon>Eukaryota</taxon>
        <taxon>Metazoa</taxon>
        <taxon>Ecdysozoa</taxon>
        <taxon>Arthropoda</taxon>
        <taxon>Hexapoda</taxon>
        <taxon>Insecta</taxon>
        <taxon>Pterygota</taxon>
        <taxon>Neoptera</taxon>
        <taxon>Endopterygota</taxon>
        <taxon>Coleoptera</taxon>
        <taxon>Polyphaga</taxon>
        <taxon>Scarabaeiformia</taxon>
        <taxon>Scarabaeidae</taxon>
        <taxon>Rutelinae</taxon>
        <taxon>Popillia</taxon>
    </lineage>
</organism>
<dbReference type="EMBL" id="JASPKY010000205">
    <property type="protein sequence ID" value="KAK9720982.1"/>
    <property type="molecule type" value="Genomic_DNA"/>
</dbReference>
<accession>A0AAW1KNN6</accession>
<comment type="caution">
    <text evidence="1">The sequence shown here is derived from an EMBL/GenBank/DDBJ whole genome shotgun (WGS) entry which is preliminary data.</text>
</comment>
<dbReference type="AlphaFoldDB" id="A0AAW1KNN6"/>